<dbReference type="GO" id="GO:0003677">
    <property type="term" value="F:DNA binding"/>
    <property type="evidence" value="ECO:0007669"/>
    <property type="project" value="InterPro"/>
</dbReference>
<sequence length="228" mass="25065">MNNRHQLSILDQWASESGQVSRSRRRLAEAPSGQIDTDADATQKGGTHYFGYKGHIGVDVGSKLIRQVSFTGASPHDSTELEALLSGDERAVFGDKAYPSKDVKITCREQGVYYGISGQGLPQQSAQRGPKAAQQAQASGAALRRAPVCGDQRSLRNALGHRQKQAAQQSPVHRERNLLEHRALHQLGQKETKRAPGQSRLMGEVYPIAAKMATWPDFPGQKLRYYYG</sequence>
<gene>
    <name evidence="3" type="ORF">SAMN05443144_105210</name>
</gene>
<dbReference type="Pfam" id="PF01609">
    <property type="entry name" value="DDE_Tnp_1"/>
    <property type="match status" value="1"/>
</dbReference>
<dbReference type="GO" id="GO:0006313">
    <property type="term" value="P:DNA transposition"/>
    <property type="evidence" value="ECO:0007669"/>
    <property type="project" value="InterPro"/>
</dbReference>
<dbReference type="EMBL" id="FQUS01000005">
    <property type="protein sequence ID" value="SHF11470.1"/>
    <property type="molecule type" value="Genomic_DNA"/>
</dbReference>
<dbReference type="Proteomes" id="UP000184041">
    <property type="component" value="Unassembled WGS sequence"/>
</dbReference>
<proteinExistence type="predicted"/>
<name>A0A1M4Z0F6_9BACT</name>
<dbReference type="PANTHER" id="PTHR35604">
    <property type="entry name" value="TRANSPOSASE INSH FOR INSERTION SEQUENCE ELEMENT IS5A-RELATED"/>
    <property type="match status" value="1"/>
</dbReference>
<dbReference type="GO" id="GO:0004803">
    <property type="term" value="F:transposase activity"/>
    <property type="evidence" value="ECO:0007669"/>
    <property type="project" value="InterPro"/>
</dbReference>
<accession>A0A1M4Z0F6</accession>
<dbReference type="OrthoDB" id="890578at2"/>
<feature type="region of interest" description="Disordered" evidence="1">
    <location>
        <begin position="20"/>
        <end position="43"/>
    </location>
</feature>
<feature type="domain" description="Transposase IS4-like" evidence="2">
    <location>
        <begin position="37"/>
        <end position="142"/>
    </location>
</feature>
<dbReference type="RefSeq" id="WP_073061140.1">
    <property type="nucleotide sequence ID" value="NZ_FQUS01000005.1"/>
</dbReference>
<evidence type="ECO:0000313" key="3">
    <source>
        <dbReference type="EMBL" id="SHF11470.1"/>
    </source>
</evidence>
<keyword evidence="4" id="KW-1185">Reference proteome</keyword>
<reference evidence="3 4" key="1">
    <citation type="submission" date="2016-11" db="EMBL/GenBank/DDBJ databases">
        <authorList>
            <person name="Jaros S."/>
            <person name="Januszkiewicz K."/>
            <person name="Wedrychowicz H."/>
        </authorList>
    </citation>
    <scope>NUCLEOTIDE SEQUENCE [LARGE SCALE GENOMIC DNA]</scope>
    <source>
        <strain evidence="3 4">DSM 21986</strain>
    </source>
</reference>
<evidence type="ECO:0000259" key="2">
    <source>
        <dbReference type="Pfam" id="PF01609"/>
    </source>
</evidence>
<evidence type="ECO:0000256" key="1">
    <source>
        <dbReference type="SAM" id="MobiDB-lite"/>
    </source>
</evidence>
<dbReference type="AlphaFoldDB" id="A0A1M4Z0F6"/>
<dbReference type="InterPro" id="IPR002559">
    <property type="entry name" value="Transposase_11"/>
</dbReference>
<evidence type="ECO:0000313" key="4">
    <source>
        <dbReference type="Proteomes" id="UP000184041"/>
    </source>
</evidence>
<protein>
    <submittedName>
        <fullName evidence="3">Transposase DDE domain-containing protein</fullName>
    </submittedName>
</protein>
<dbReference type="PANTHER" id="PTHR35604:SF2">
    <property type="entry name" value="TRANSPOSASE INSH FOR INSERTION SEQUENCE ELEMENT IS5A-RELATED"/>
    <property type="match status" value="1"/>
</dbReference>
<organism evidence="3 4">
    <name type="scientific">Fodinibius roseus</name>
    <dbReference type="NCBI Taxonomy" id="1194090"/>
    <lineage>
        <taxon>Bacteria</taxon>
        <taxon>Pseudomonadati</taxon>
        <taxon>Balneolota</taxon>
        <taxon>Balneolia</taxon>
        <taxon>Balneolales</taxon>
        <taxon>Balneolaceae</taxon>
        <taxon>Fodinibius</taxon>
    </lineage>
</organism>
<dbReference type="STRING" id="1194090.SAMN05443144_105210"/>